<accession>A0ABT8JTF7</accession>
<keyword evidence="3" id="KW-1185">Reference proteome</keyword>
<dbReference type="Proteomes" id="UP001175097">
    <property type="component" value="Unassembled WGS sequence"/>
</dbReference>
<protein>
    <submittedName>
        <fullName evidence="2">Serine hydrolase</fullName>
    </submittedName>
</protein>
<evidence type="ECO:0000259" key="1">
    <source>
        <dbReference type="Pfam" id="PF00144"/>
    </source>
</evidence>
<dbReference type="InterPro" id="IPR012338">
    <property type="entry name" value="Beta-lactam/transpept-like"/>
</dbReference>
<evidence type="ECO:0000313" key="3">
    <source>
        <dbReference type="Proteomes" id="UP001175097"/>
    </source>
</evidence>
<dbReference type="GO" id="GO:0016787">
    <property type="term" value="F:hydrolase activity"/>
    <property type="evidence" value="ECO:0007669"/>
    <property type="project" value="UniProtKB-KW"/>
</dbReference>
<proteinExistence type="predicted"/>
<name>A0ABT8JTF7_9BACL</name>
<dbReference type="PANTHER" id="PTHR46825:SF9">
    <property type="entry name" value="BETA-LACTAMASE-RELATED DOMAIN-CONTAINING PROTEIN"/>
    <property type="match status" value="1"/>
</dbReference>
<evidence type="ECO:0000313" key="2">
    <source>
        <dbReference type="EMBL" id="MDN4608083.1"/>
    </source>
</evidence>
<dbReference type="EMBL" id="JAROCC010000008">
    <property type="protein sequence ID" value="MDN4608083.1"/>
    <property type="molecule type" value="Genomic_DNA"/>
</dbReference>
<feature type="domain" description="Beta-lactamase-related" evidence="1">
    <location>
        <begin position="9"/>
        <end position="321"/>
    </location>
</feature>
<gene>
    <name evidence="2" type="ORF">P5G49_11450</name>
</gene>
<dbReference type="SUPFAM" id="SSF56601">
    <property type="entry name" value="beta-lactamase/transpeptidase-like"/>
    <property type="match status" value="1"/>
</dbReference>
<dbReference type="InterPro" id="IPR001466">
    <property type="entry name" value="Beta-lactam-related"/>
</dbReference>
<dbReference type="Pfam" id="PF00144">
    <property type="entry name" value="Beta-lactamase"/>
    <property type="match status" value="1"/>
</dbReference>
<comment type="caution">
    <text evidence="2">The sequence shown here is derived from an EMBL/GenBank/DDBJ whole genome shotgun (WGS) entry which is preliminary data.</text>
</comment>
<dbReference type="InterPro" id="IPR050491">
    <property type="entry name" value="AmpC-like"/>
</dbReference>
<dbReference type="RefSeq" id="WP_301243917.1">
    <property type="nucleotide sequence ID" value="NZ_JAROCC010000008.1"/>
</dbReference>
<keyword evidence="2" id="KW-0378">Hydrolase</keyword>
<reference evidence="2" key="1">
    <citation type="submission" date="2023-03" db="EMBL/GenBank/DDBJ databases">
        <title>MT1 and MT2 Draft Genomes of Novel Species.</title>
        <authorList>
            <person name="Venkateswaran K."/>
        </authorList>
    </citation>
    <scope>NUCLEOTIDE SEQUENCE</scope>
    <source>
        <strain evidence="2">F6_3S_P_2</strain>
    </source>
</reference>
<dbReference type="Gene3D" id="3.40.710.10">
    <property type="entry name" value="DD-peptidase/beta-lactamase superfamily"/>
    <property type="match status" value="1"/>
</dbReference>
<dbReference type="PANTHER" id="PTHR46825">
    <property type="entry name" value="D-ALANYL-D-ALANINE-CARBOXYPEPTIDASE/ENDOPEPTIDASE AMPH"/>
    <property type="match status" value="1"/>
</dbReference>
<organism evidence="2 3">
    <name type="scientific">Sporosarcina highlanderae</name>
    <dbReference type="NCBI Taxonomy" id="3035916"/>
    <lineage>
        <taxon>Bacteria</taxon>
        <taxon>Bacillati</taxon>
        <taxon>Bacillota</taxon>
        <taxon>Bacilli</taxon>
        <taxon>Bacillales</taxon>
        <taxon>Caryophanaceae</taxon>
        <taxon>Sporosarcina</taxon>
    </lineage>
</organism>
<sequence>MKLRQWDGFEKYVNKVMKSEKIPGVAVAVSENGKVIYQKGFGTRDLETGEPVTPETIFGIASITKSFTALAIMKLIEDGKVQLEDPVTKYLPDFRLKGCDFVDDITIHHLLSHTTGIGTMERLEQLNGFEEHLRYLNETDHTYLGKPGEFICYNNDLFLLLGAIIERVTGEKYQDFITKLVIEPLGMERTTYDLQELQGFDNVTVPYVLEDGKPKSCPWPTLGNYAVGGGVRSTVLDLLKYGEKYVGPEKNIIADESIVRMTTPVHYVSGKSFYGYALKITPDYLGVSLVEHGGGQPGVSSNFGFIPKRGIVVAVLTNLSNISADAIWLAAVNTLLDLPIDQKRSVEPEFEMKIDQLKRMVGTYRSGEGAEVEISLDGPTAMATIGNETFTLCASDESTLVIESTEKPIRFFFDGEDEAWALFLGLRMLVKQ</sequence>